<dbReference type="AlphaFoldDB" id="A0A1C7MMG0"/>
<comment type="caution">
    <text evidence="2">The sequence shown here is derived from an EMBL/GenBank/DDBJ whole genome shotgun (WGS) entry which is preliminary data.</text>
</comment>
<dbReference type="EMBL" id="LUGG01000002">
    <property type="protein sequence ID" value="OBZ78018.1"/>
    <property type="molecule type" value="Genomic_DNA"/>
</dbReference>
<gene>
    <name evidence="2" type="ORF">A0H81_02304</name>
</gene>
<accession>A0A1C7MMG0</accession>
<organism evidence="2 3">
    <name type="scientific">Grifola frondosa</name>
    <name type="common">Maitake</name>
    <name type="synonym">Polyporus frondosus</name>
    <dbReference type="NCBI Taxonomy" id="5627"/>
    <lineage>
        <taxon>Eukaryota</taxon>
        <taxon>Fungi</taxon>
        <taxon>Dikarya</taxon>
        <taxon>Basidiomycota</taxon>
        <taxon>Agaricomycotina</taxon>
        <taxon>Agaricomycetes</taxon>
        <taxon>Polyporales</taxon>
        <taxon>Grifolaceae</taxon>
        <taxon>Grifola</taxon>
    </lineage>
</organism>
<feature type="compositionally biased region" description="Polar residues" evidence="1">
    <location>
        <begin position="11"/>
        <end position="21"/>
    </location>
</feature>
<name>A0A1C7MMG0_GRIFR</name>
<dbReference type="Proteomes" id="UP000092993">
    <property type="component" value="Unassembled WGS sequence"/>
</dbReference>
<evidence type="ECO:0000256" key="1">
    <source>
        <dbReference type="SAM" id="MobiDB-lite"/>
    </source>
</evidence>
<keyword evidence="3" id="KW-1185">Reference proteome</keyword>
<reference evidence="2 3" key="1">
    <citation type="submission" date="2016-03" db="EMBL/GenBank/DDBJ databases">
        <title>Whole genome sequencing of Grifola frondosa 9006-11.</title>
        <authorList>
            <person name="Min B."/>
            <person name="Park H."/>
            <person name="Kim J.-G."/>
            <person name="Cho H."/>
            <person name="Oh Y.-L."/>
            <person name="Kong W.-S."/>
            <person name="Choi I.-G."/>
        </authorList>
    </citation>
    <scope>NUCLEOTIDE SEQUENCE [LARGE SCALE GENOMIC DNA]</scope>
    <source>
        <strain evidence="2 3">9006-11</strain>
    </source>
</reference>
<proteinExistence type="predicted"/>
<sequence>MISLRSPPAQPSASFHKASSTHAYPVSLVSAKADMLRIAILDRISSTDQGHGILFITILLKQDDSLMSLLDVLFKRIWLDISVQHSLQGIST</sequence>
<protein>
    <submittedName>
        <fullName evidence="2">Uncharacterized protein</fullName>
    </submittedName>
</protein>
<evidence type="ECO:0000313" key="2">
    <source>
        <dbReference type="EMBL" id="OBZ78018.1"/>
    </source>
</evidence>
<evidence type="ECO:0000313" key="3">
    <source>
        <dbReference type="Proteomes" id="UP000092993"/>
    </source>
</evidence>
<feature type="region of interest" description="Disordered" evidence="1">
    <location>
        <begin position="1"/>
        <end position="21"/>
    </location>
</feature>